<evidence type="ECO:0000313" key="2">
    <source>
        <dbReference type="EMBL" id="SDD60041.1"/>
    </source>
</evidence>
<evidence type="ECO:0000256" key="1">
    <source>
        <dbReference type="SAM" id="Phobius"/>
    </source>
</evidence>
<accession>A0A1G6W2H4</accession>
<sequence>MTPDAARPDDGRTVWELATQLVPEMLGLLVTPAAVVACLLLLGSSHPFRNVAALAGSFLAVYAGVSVLVLALGEAAGTTTDDPSTARGGISLGAGVLFLAAGAWSWAHSPARTGSPPGWVVRLRDPAPRLVVGAGLLLAAVNPNIAILASGLGIVLTSDAGTGARLGGVGLLLAASMLDFAVPTLVFVVAGRRGRRWLRDATGWLLAHNRAIGVVVLVAFGLLFVGRGLAQLAG</sequence>
<feature type="transmembrane region" description="Helical" evidence="1">
    <location>
        <begin position="130"/>
        <end position="156"/>
    </location>
</feature>
<name>A0A1G6W2H4_9ACTN</name>
<feature type="transmembrane region" description="Helical" evidence="1">
    <location>
        <begin position="51"/>
        <end position="72"/>
    </location>
</feature>
<dbReference type="AlphaFoldDB" id="A0A1G6W2H4"/>
<dbReference type="STRING" id="1045774.SAMN05421872_109145"/>
<feature type="transmembrane region" description="Helical" evidence="1">
    <location>
        <begin position="92"/>
        <end position="109"/>
    </location>
</feature>
<feature type="transmembrane region" description="Helical" evidence="1">
    <location>
        <begin position="211"/>
        <end position="230"/>
    </location>
</feature>
<feature type="transmembrane region" description="Helical" evidence="1">
    <location>
        <begin position="25"/>
        <end position="44"/>
    </location>
</feature>
<dbReference type="Pfam" id="PF11139">
    <property type="entry name" value="SfLAP"/>
    <property type="match status" value="1"/>
</dbReference>
<gene>
    <name evidence="2" type="ORF">SAMN05421872_109145</name>
</gene>
<dbReference type="InterPro" id="IPR021315">
    <property type="entry name" value="Gap/Sap"/>
</dbReference>
<proteinExistence type="predicted"/>
<keyword evidence="1" id="KW-0812">Transmembrane</keyword>
<evidence type="ECO:0000313" key="3">
    <source>
        <dbReference type="Proteomes" id="UP000199034"/>
    </source>
</evidence>
<dbReference type="Proteomes" id="UP000199034">
    <property type="component" value="Unassembled WGS sequence"/>
</dbReference>
<organism evidence="2 3">
    <name type="scientific">Nocardioides lianchengensis</name>
    <dbReference type="NCBI Taxonomy" id="1045774"/>
    <lineage>
        <taxon>Bacteria</taxon>
        <taxon>Bacillati</taxon>
        <taxon>Actinomycetota</taxon>
        <taxon>Actinomycetes</taxon>
        <taxon>Propionibacteriales</taxon>
        <taxon>Nocardioidaceae</taxon>
        <taxon>Nocardioides</taxon>
    </lineage>
</organism>
<protein>
    <submittedName>
        <fullName evidence="2">Sap, sulfolipid-1-addressing protein</fullName>
    </submittedName>
</protein>
<reference evidence="2 3" key="1">
    <citation type="submission" date="2016-10" db="EMBL/GenBank/DDBJ databases">
        <authorList>
            <person name="de Groot N.N."/>
        </authorList>
    </citation>
    <scope>NUCLEOTIDE SEQUENCE [LARGE SCALE GENOMIC DNA]</scope>
    <source>
        <strain evidence="2 3">CGMCC 4.6858</strain>
    </source>
</reference>
<keyword evidence="1" id="KW-0472">Membrane</keyword>
<dbReference type="EMBL" id="FMZM01000009">
    <property type="protein sequence ID" value="SDD60041.1"/>
    <property type="molecule type" value="Genomic_DNA"/>
</dbReference>
<feature type="transmembrane region" description="Helical" evidence="1">
    <location>
        <begin position="168"/>
        <end position="190"/>
    </location>
</feature>
<keyword evidence="3" id="KW-1185">Reference proteome</keyword>
<keyword evidence="1" id="KW-1133">Transmembrane helix</keyword>